<evidence type="ECO:0000256" key="4">
    <source>
        <dbReference type="ARBA" id="ARBA00023125"/>
    </source>
</evidence>
<dbReference type="SUPFAM" id="SSF55785">
    <property type="entry name" value="PYP-like sensor domain (PAS domain)"/>
    <property type="match status" value="1"/>
</dbReference>
<evidence type="ECO:0000259" key="7">
    <source>
        <dbReference type="PROSITE" id="PS50112"/>
    </source>
</evidence>
<keyword evidence="5" id="KW-0804">Transcription</keyword>
<dbReference type="InterPro" id="IPR002197">
    <property type="entry name" value="HTH_Fis"/>
</dbReference>
<dbReference type="PRINTS" id="PR01590">
    <property type="entry name" value="HTHFIS"/>
</dbReference>
<dbReference type="InterPro" id="IPR025944">
    <property type="entry name" value="Sigma_54_int_dom_CS"/>
</dbReference>
<dbReference type="PROSITE" id="PS50045">
    <property type="entry name" value="SIGMA54_INTERACT_4"/>
    <property type="match status" value="1"/>
</dbReference>
<dbReference type="Gene3D" id="3.30.450.20">
    <property type="entry name" value="PAS domain"/>
    <property type="match status" value="1"/>
</dbReference>
<evidence type="ECO:0000256" key="2">
    <source>
        <dbReference type="ARBA" id="ARBA00022840"/>
    </source>
</evidence>
<proteinExistence type="predicted"/>
<dbReference type="InterPro" id="IPR035965">
    <property type="entry name" value="PAS-like_dom_sf"/>
</dbReference>
<dbReference type="Pfam" id="PF02954">
    <property type="entry name" value="HTH_8"/>
    <property type="match status" value="1"/>
</dbReference>
<dbReference type="InterPro" id="IPR025943">
    <property type="entry name" value="Sigma_54_int_dom_ATP-bd_2"/>
</dbReference>
<evidence type="ECO:0000313" key="8">
    <source>
        <dbReference type="EMBL" id="MBC8360977.1"/>
    </source>
</evidence>
<dbReference type="InterPro" id="IPR002078">
    <property type="entry name" value="Sigma_54_int"/>
</dbReference>
<dbReference type="InterPro" id="IPR058031">
    <property type="entry name" value="AAA_lid_NorR"/>
</dbReference>
<sequence length="458" mass="51996">MKKSIENQTRIILDSIADGVFTVDLNWKITSFNKAAEEITGIKRDQAIGRYCWEIFKASICEQRCALRQTVDSGQPIVNRAIFIVTSKGDRIPVSISTAILKDNQGEVIGGVETFRDLSVVEELRKELSGQHTFFDIISKNREMQRLFGMLELISENDTTILLEGESGTGKELFAKAIHTLSHRKKGPMITVNCGALPDTLLESELFGYKAGAFTDAKKDKPGRLALAENGTLFLDEIGDISPLLQIRLLRVLQDNVYEPLGSTKSEKADVRFVAATNKNLEDLVNKGLFREDLYYRINIVKLVLPPLRERKEDVPLLAEHFIRKFNNLRGKEIKGLLPEVMNILMAHDFPGNIRELENIIEYASVVCKNHLIGMDHLPENLRRKSESKLQLSSEPTRAEALSFNALEKDFIYETLRKNNWNRAAAAAQMGIDRSTLWRKIKRLNLEIPKQDGRYRKL</sequence>
<dbReference type="InterPro" id="IPR003593">
    <property type="entry name" value="AAA+_ATPase"/>
</dbReference>
<accession>A0A8J6NK17</accession>
<dbReference type="CDD" id="cd00130">
    <property type="entry name" value="PAS"/>
    <property type="match status" value="1"/>
</dbReference>
<keyword evidence="1" id="KW-0547">Nucleotide-binding</keyword>
<dbReference type="GO" id="GO:0005524">
    <property type="term" value="F:ATP binding"/>
    <property type="evidence" value="ECO:0007669"/>
    <property type="project" value="UniProtKB-KW"/>
</dbReference>
<evidence type="ECO:0000256" key="3">
    <source>
        <dbReference type="ARBA" id="ARBA00023015"/>
    </source>
</evidence>
<keyword evidence="4" id="KW-0238">DNA-binding</keyword>
<protein>
    <submittedName>
        <fullName evidence="8">Sigma 54-interacting transcriptional regulator</fullName>
    </submittedName>
</protein>
<dbReference type="Gene3D" id="1.10.8.60">
    <property type="match status" value="1"/>
</dbReference>
<name>A0A8J6NK17_9BACT</name>
<dbReference type="CDD" id="cd00009">
    <property type="entry name" value="AAA"/>
    <property type="match status" value="1"/>
</dbReference>
<evidence type="ECO:0000256" key="1">
    <source>
        <dbReference type="ARBA" id="ARBA00022741"/>
    </source>
</evidence>
<dbReference type="PROSITE" id="PS50112">
    <property type="entry name" value="PAS"/>
    <property type="match status" value="1"/>
</dbReference>
<dbReference type="InterPro" id="IPR027417">
    <property type="entry name" value="P-loop_NTPase"/>
</dbReference>
<dbReference type="FunFam" id="3.40.50.300:FF:000006">
    <property type="entry name" value="DNA-binding transcriptional regulator NtrC"/>
    <property type="match status" value="1"/>
</dbReference>
<reference evidence="8 9" key="1">
    <citation type="submission" date="2020-08" db="EMBL/GenBank/DDBJ databases">
        <title>Bridging the membrane lipid divide: bacteria of the FCB group superphylum have the potential to synthesize archaeal ether lipids.</title>
        <authorList>
            <person name="Villanueva L."/>
            <person name="Von Meijenfeldt F.A.B."/>
            <person name="Westbye A.B."/>
            <person name="Yadav S."/>
            <person name="Hopmans E.C."/>
            <person name="Dutilh B.E."/>
            <person name="Sinninghe Damste J.S."/>
        </authorList>
    </citation>
    <scope>NUCLEOTIDE SEQUENCE [LARGE SCALE GENOMIC DNA]</scope>
    <source>
        <strain evidence="8">NIOZ-UU30</strain>
    </source>
</reference>
<dbReference type="InterPro" id="IPR009057">
    <property type="entry name" value="Homeodomain-like_sf"/>
</dbReference>
<dbReference type="PANTHER" id="PTHR32071">
    <property type="entry name" value="TRANSCRIPTIONAL REGULATORY PROTEIN"/>
    <property type="match status" value="1"/>
</dbReference>
<dbReference type="GO" id="GO:0006355">
    <property type="term" value="P:regulation of DNA-templated transcription"/>
    <property type="evidence" value="ECO:0007669"/>
    <property type="project" value="InterPro"/>
</dbReference>
<dbReference type="Gene3D" id="3.40.50.300">
    <property type="entry name" value="P-loop containing nucleotide triphosphate hydrolases"/>
    <property type="match status" value="1"/>
</dbReference>
<dbReference type="EMBL" id="JACNJH010000116">
    <property type="protein sequence ID" value="MBC8360977.1"/>
    <property type="molecule type" value="Genomic_DNA"/>
</dbReference>
<comment type="caution">
    <text evidence="8">The sequence shown here is derived from an EMBL/GenBank/DDBJ whole genome shotgun (WGS) entry which is preliminary data.</text>
</comment>
<dbReference type="Proteomes" id="UP000603434">
    <property type="component" value="Unassembled WGS sequence"/>
</dbReference>
<dbReference type="InterPro" id="IPR025662">
    <property type="entry name" value="Sigma_54_int_dom_ATP-bd_1"/>
</dbReference>
<evidence type="ECO:0000256" key="5">
    <source>
        <dbReference type="ARBA" id="ARBA00023163"/>
    </source>
</evidence>
<dbReference type="InterPro" id="IPR000014">
    <property type="entry name" value="PAS"/>
</dbReference>
<dbReference type="NCBIfam" id="TIGR00229">
    <property type="entry name" value="sensory_box"/>
    <property type="match status" value="1"/>
</dbReference>
<dbReference type="PANTHER" id="PTHR32071:SF57">
    <property type="entry name" value="C4-DICARBOXYLATE TRANSPORT TRANSCRIPTIONAL REGULATORY PROTEIN DCTD"/>
    <property type="match status" value="1"/>
</dbReference>
<dbReference type="SMART" id="SM00382">
    <property type="entry name" value="AAA"/>
    <property type="match status" value="1"/>
</dbReference>
<feature type="domain" description="Sigma-54 factor interaction" evidence="6">
    <location>
        <begin position="137"/>
        <end position="366"/>
    </location>
</feature>
<dbReference type="SUPFAM" id="SSF46689">
    <property type="entry name" value="Homeodomain-like"/>
    <property type="match status" value="1"/>
</dbReference>
<dbReference type="PROSITE" id="PS00675">
    <property type="entry name" value="SIGMA54_INTERACT_1"/>
    <property type="match status" value="1"/>
</dbReference>
<evidence type="ECO:0000313" key="9">
    <source>
        <dbReference type="Proteomes" id="UP000603434"/>
    </source>
</evidence>
<evidence type="ECO:0000259" key="6">
    <source>
        <dbReference type="PROSITE" id="PS50045"/>
    </source>
</evidence>
<dbReference type="SMART" id="SM00091">
    <property type="entry name" value="PAS"/>
    <property type="match status" value="1"/>
</dbReference>
<keyword evidence="2" id="KW-0067">ATP-binding</keyword>
<dbReference type="Gene3D" id="1.10.10.60">
    <property type="entry name" value="Homeodomain-like"/>
    <property type="match status" value="1"/>
</dbReference>
<dbReference type="PROSITE" id="PS00688">
    <property type="entry name" value="SIGMA54_INTERACT_3"/>
    <property type="match status" value="1"/>
</dbReference>
<dbReference type="SUPFAM" id="SSF52540">
    <property type="entry name" value="P-loop containing nucleoside triphosphate hydrolases"/>
    <property type="match status" value="1"/>
</dbReference>
<organism evidence="8 9">
    <name type="scientific">Candidatus Desulfatibia profunda</name>
    <dbReference type="NCBI Taxonomy" id="2841695"/>
    <lineage>
        <taxon>Bacteria</taxon>
        <taxon>Pseudomonadati</taxon>
        <taxon>Thermodesulfobacteriota</taxon>
        <taxon>Desulfobacteria</taxon>
        <taxon>Desulfobacterales</taxon>
        <taxon>Desulfobacterales incertae sedis</taxon>
        <taxon>Candidatus Desulfatibia</taxon>
    </lineage>
</organism>
<keyword evidence="3" id="KW-0805">Transcription regulation</keyword>
<feature type="domain" description="PAS" evidence="7">
    <location>
        <begin position="5"/>
        <end position="50"/>
    </location>
</feature>
<gene>
    <name evidence="8" type="ORF">H8E23_06240</name>
</gene>
<dbReference type="AlphaFoldDB" id="A0A8J6NK17"/>
<dbReference type="Pfam" id="PF25601">
    <property type="entry name" value="AAA_lid_14"/>
    <property type="match status" value="1"/>
</dbReference>
<dbReference type="Pfam" id="PF00158">
    <property type="entry name" value="Sigma54_activat"/>
    <property type="match status" value="1"/>
</dbReference>
<dbReference type="Pfam" id="PF13426">
    <property type="entry name" value="PAS_9"/>
    <property type="match status" value="1"/>
</dbReference>
<dbReference type="GO" id="GO:0043565">
    <property type="term" value="F:sequence-specific DNA binding"/>
    <property type="evidence" value="ECO:0007669"/>
    <property type="project" value="InterPro"/>
</dbReference>
<dbReference type="PROSITE" id="PS00676">
    <property type="entry name" value="SIGMA54_INTERACT_2"/>
    <property type="match status" value="1"/>
</dbReference>